<comment type="caution">
    <text evidence="1">The sequence shown here is derived from an EMBL/GenBank/DDBJ whole genome shotgun (WGS) entry which is preliminary data.</text>
</comment>
<sequence>MMKNKQLGFSLIELMIVLAVIAALTQIKIRADIKADIFKQAETDVERTMQEIENMQAAASGYLADQGEWPDATNNCNDAISVLKNAPTAYLNYITTTSPYNTQYITECNTTTFTVKVKSDKDFAAPYIAAQHPGSTILAPPNDDTSASSIPRPLSLSQFLSLDGSRAMRGDFDMGGHAIINASDMDLNGQDIKLGIGKFISMGSVSFNSLTSTINKPDCAQGSVTGTAKIILRIHGITTILGGSSGIRNVSWGANFIDLASTKQWQLKTTGLSAITGVAETFCDYGNWNR</sequence>
<keyword evidence="2" id="KW-1185">Reference proteome</keyword>
<name>A0ACA8ZN54_9GAMM</name>
<reference evidence="1" key="1">
    <citation type="submission" date="2020-05" db="EMBL/GenBank/DDBJ databases">
        <authorList>
            <person name="Petersen J."/>
            <person name="Sayavedra L."/>
        </authorList>
    </citation>
    <scope>NUCLEOTIDE SEQUENCE</scope>
    <source>
        <strain evidence="1">B azoricus SOX Menez Gwen</strain>
    </source>
</reference>
<dbReference type="Proteomes" id="UP000635628">
    <property type="component" value="Unassembled WGS sequence"/>
</dbReference>
<evidence type="ECO:0000313" key="1">
    <source>
        <dbReference type="EMBL" id="CAB5495793.1"/>
    </source>
</evidence>
<protein>
    <submittedName>
        <fullName evidence="1">Uncharacterized protein</fullName>
    </submittedName>
</protein>
<dbReference type="EMBL" id="CAESAP020000073">
    <property type="protein sequence ID" value="CAB5495793.1"/>
    <property type="molecule type" value="Genomic_DNA"/>
</dbReference>
<accession>A0ACA8ZN54</accession>
<proteinExistence type="predicted"/>
<gene>
    <name evidence="1" type="ORF">AZO1586R_311</name>
</gene>
<evidence type="ECO:0000313" key="2">
    <source>
        <dbReference type="Proteomes" id="UP000635628"/>
    </source>
</evidence>
<organism evidence="1 2">
    <name type="scientific">Bathymodiolus azoricus thioautotrophic gill symbiont</name>
    <dbReference type="NCBI Taxonomy" id="235205"/>
    <lineage>
        <taxon>Bacteria</taxon>
        <taxon>Pseudomonadati</taxon>
        <taxon>Pseudomonadota</taxon>
        <taxon>Gammaproteobacteria</taxon>
        <taxon>sulfur-oxidizing symbionts</taxon>
    </lineage>
</organism>